<dbReference type="InterPro" id="IPR014804">
    <property type="entry name" value="Pet20-like"/>
</dbReference>
<dbReference type="eggNOG" id="ENOG502SWRG">
    <property type="taxonomic scope" value="Eukaryota"/>
</dbReference>
<dbReference type="RefSeq" id="XP_003686427.1">
    <property type="nucleotide sequence ID" value="XM_003686379.1"/>
</dbReference>
<dbReference type="AlphaFoldDB" id="G8BVR5"/>
<dbReference type="HOGENOM" id="CLU_074423_0_0_1"/>
<sequence length="255" mass="29606">MFRTHPTSKLLQKVSTRKTGVSIRSQSSYSFYNVQVALQNGNKFNNQPKKFKNLKNSINRSDRSICHTEKFQSHLIHNKYPTLPLLHPTSTTTAEAKQIKFDYSSLPKAPTTHHLHSSEFNTDLFYSGYRPLSIDVNQLASEQENPCTCYEISLSMDIVKKNLKVSTPWLFSATGSELYKEWDNIPKSVLDNLKCFHPPQIKQTVDFSENITDIHEMNIKVQDQHVRNSGTRNRRAGHRRRRRSFNFVAKKIRNH</sequence>
<comment type="subcellular location">
    <subcellularLocation>
        <location evidence="1">Mitochondrion</location>
    </subcellularLocation>
</comment>
<name>G8BVR5_TETPH</name>
<dbReference type="EMBL" id="HE612862">
    <property type="protein sequence ID" value="CCE63993.1"/>
    <property type="molecule type" value="Genomic_DNA"/>
</dbReference>
<dbReference type="KEGG" id="tpf:TPHA_0G01570"/>
<keyword evidence="4" id="KW-1185">Reference proteome</keyword>
<organism evidence="3 4">
    <name type="scientific">Tetrapisispora phaffii (strain ATCC 24235 / CBS 4417 / NBRC 1672 / NRRL Y-8282 / UCD 70-5)</name>
    <name type="common">Yeast</name>
    <name type="synonym">Fabospora phaffii</name>
    <dbReference type="NCBI Taxonomy" id="1071381"/>
    <lineage>
        <taxon>Eukaryota</taxon>
        <taxon>Fungi</taxon>
        <taxon>Dikarya</taxon>
        <taxon>Ascomycota</taxon>
        <taxon>Saccharomycotina</taxon>
        <taxon>Saccharomycetes</taxon>
        <taxon>Saccharomycetales</taxon>
        <taxon>Saccharomycetaceae</taxon>
        <taxon>Tetrapisispora</taxon>
    </lineage>
</organism>
<accession>G8BVR5</accession>
<evidence type="ECO:0000313" key="4">
    <source>
        <dbReference type="Proteomes" id="UP000005666"/>
    </source>
</evidence>
<proteinExistence type="predicted"/>
<dbReference type="GeneID" id="11535957"/>
<evidence type="ECO:0000256" key="2">
    <source>
        <dbReference type="ARBA" id="ARBA00023128"/>
    </source>
</evidence>
<dbReference type="STRING" id="1071381.G8BVR5"/>
<evidence type="ECO:0000313" key="3">
    <source>
        <dbReference type="EMBL" id="CCE63993.1"/>
    </source>
</evidence>
<dbReference type="GO" id="GO:0005739">
    <property type="term" value="C:mitochondrion"/>
    <property type="evidence" value="ECO:0007669"/>
    <property type="project" value="UniProtKB-SubCell"/>
</dbReference>
<dbReference type="OrthoDB" id="4056195at2759"/>
<dbReference type="Pfam" id="PF08692">
    <property type="entry name" value="Pet20"/>
    <property type="match status" value="1"/>
</dbReference>
<protein>
    <submittedName>
        <fullName evidence="3">Uncharacterized protein</fullName>
    </submittedName>
</protein>
<dbReference type="Proteomes" id="UP000005666">
    <property type="component" value="Chromosome 7"/>
</dbReference>
<evidence type="ECO:0000256" key="1">
    <source>
        <dbReference type="ARBA" id="ARBA00004173"/>
    </source>
</evidence>
<reference evidence="3 4" key="1">
    <citation type="journal article" date="2011" name="Proc. Natl. Acad. Sci. U.S.A.">
        <title>Evolutionary erosion of yeast sex chromosomes by mating-type switching accidents.</title>
        <authorList>
            <person name="Gordon J.L."/>
            <person name="Armisen D."/>
            <person name="Proux-Wera E."/>
            <person name="Oheigeartaigh S.S."/>
            <person name="Byrne K.P."/>
            <person name="Wolfe K.H."/>
        </authorList>
    </citation>
    <scope>NUCLEOTIDE SEQUENCE [LARGE SCALE GENOMIC DNA]</scope>
    <source>
        <strain evidence="4">ATCC 24235 / CBS 4417 / NBRC 1672 / NRRL Y-8282 / UCD 70-5</strain>
    </source>
</reference>
<gene>
    <name evidence="3" type="primary">TPHA0G01570</name>
    <name evidence="3" type="ordered locus">TPHA_0G01570</name>
</gene>
<keyword evidence="2" id="KW-0496">Mitochondrion</keyword>